<organism evidence="2">
    <name type="scientific">Anguilla anguilla</name>
    <name type="common">European freshwater eel</name>
    <name type="synonym">Muraena anguilla</name>
    <dbReference type="NCBI Taxonomy" id="7936"/>
    <lineage>
        <taxon>Eukaryota</taxon>
        <taxon>Metazoa</taxon>
        <taxon>Chordata</taxon>
        <taxon>Craniata</taxon>
        <taxon>Vertebrata</taxon>
        <taxon>Euteleostomi</taxon>
        <taxon>Actinopterygii</taxon>
        <taxon>Neopterygii</taxon>
        <taxon>Teleostei</taxon>
        <taxon>Anguilliformes</taxon>
        <taxon>Anguillidae</taxon>
        <taxon>Anguilla</taxon>
    </lineage>
</organism>
<keyword evidence="1" id="KW-0812">Transmembrane</keyword>
<sequence>MVENTKTGKPLCNLISQILTLVNTLYIYMTTILASLVKKTKLLHDL</sequence>
<proteinExistence type="predicted"/>
<evidence type="ECO:0000256" key="1">
    <source>
        <dbReference type="SAM" id="Phobius"/>
    </source>
</evidence>
<dbReference type="EMBL" id="GBXM01003776">
    <property type="protein sequence ID" value="JAI04802.1"/>
    <property type="molecule type" value="Transcribed_RNA"/>
</dbReference>
<reference evidence="2" key="1">
    <citation type="submission" date="2014-11" db="EMBL/GenBank/DDBJ databases">
        <authorList>
            <person name="Amaro Gonzalez C."/>
        </authorList>
    </citation>
    <scope>NUCLEOTIDE SEQUENCE</scope>
</reference>
<evidence type="ECO:0000313" key="2">
    <source>
        <dbReference type="EMBL" id="JAI04802.1"/>
    </source>
</evidence>
<dbReference type="AlphaFoldDB" id="A0A0E9XQW9"/>
<keyword evidence="1" id="KW-1133">Transmembrane helix</keyword>
<feature type="transmembrane region" description="Helical" evidence="1">
    <location>
        <begin position="14"/>
        <end position="37"/>
    </location>
</feature>
<reference evidence="2" key="2">
    <citation type="journal article" date="2015" name="Fish Shellfish Immunol.">
        <title>Early steps in the European eel (Anguilla anguilla)-Vibrio vulnificus interaction in the gills: Role of the RtxA13 toxin.</title>
        <authorList>
            <person name="Callol A."/>
            <person name="Pajuelo D."/>
            <person name="Ebbesson L."/>
            <person name="Teles M."/>
            <person name="MacKenzie S."/>
            <person name="Amaro C."/>
        </authorList>
    </citation>
    <scope>NUCLEOTIDE SEQUENCE</scope>
</reference>
<keyword evidence="1" id="KW-0472">Membrane</keyword>
<protein>
    <submittedName>
        <fullName evidence="2">Uncharacterized protein</fullName>
    </submittedName>
</protein>
<accession>A0A0E9XQW9</accession>
<name>A0A0E9XQW9_ANGAN</name>